<evidence type="ECO:0000256" key="3">
    <source>
        <dbReference type="ARBA" id="ARBA00022833"/>
    </source>
</evidence>
<keyword evidence="8" id="KW-1185">Reference proteome</keyword>
<dbReference type="InterPro" id="IPR006913">
    <property type="entry name" value="CENP-V/GFA"/>
</dbReference>
<name>A0A1A8XS34_9RHOO</name>
<dbReference type="Proteomes" id="UP000199600">
    <property type="component" value="Unassembled WGS sequence"/>
</dbReference>
<evidence type="ECO:0000256" key="5">
    <source>
        <dbReference type="SAM" id="MobiDB-lite"/>
    </source>
</evidence>
<dbReference type="Gene3D" id="3.90.1590.10">
    <property type="entry name" value="glutathione-dependent formaldehyde- activating enzyme (gfa)"/>
    <property type="match status" value="1"/>
</dbReference>
<evidence type="ECO:0000256" key="1">
    <source>
        <dbReference type="ARBA" id="ARBA00005495"/>
    </source>
</evidence>
<protein>
    <submittedName>
        <fullName evidence="7">Glutathione-dependent formaldehyde-activating GFA</fullName>
    </submittedName>
</protein>
<proteinExistence type="inferred from homology"/>
<dbReference type="InterPro" id="IPR011057">
    <property type="entry name" value="Mss4-like_sf"/>
</dbReference>
<feature type="domain" description="CENP-V/GFA" evidence="6">
    <location>
        <begin position="4"/>
        <end position="120"/>
    </location>
</feature>
<gene>
    <name evidence="7" type="ORF">PROAA_2140006</name>
</gene>
<dbReference type="GO" id="GO:0016846">
    <property type="term" value="F:carbon-sulfur lyase activity"/>
    <property type="evidence" value="ECO:0007669"/>
    <property type="project" value="InterPro"/>
</dbReference>
<dbReference type="PROSITE" id="PS51891">
    <property type="entry name" value="CENP_V_GFA"/>
    <property type="match status" value="1"/>
</dbReference>
<dbReference type="Pfam" id="PF04828">
    <property type="entry name" value="GFA"/>
    <property type="match status" value="1"/>
</dbReference>
<evidence type="ECO:0000256" key="2">
    <source>
        <dbReference type="ARBA" id="ARBA00022723"/>
    </source>
</evidence>
<reference evidence="7 8" key="1">
    <citation type="submission" date="2016-06" db="EMBL/GenBank/DDBJ databases">
        <authorList>
            <person name="Kjaerup R.B."/>
            <person name="Dalgaard T.S."/>
            <person name="Juul-Madsen H.R."/>
        </authorList>
    </citation>
    <scope>NUCLEOTIDE SEQUENCE [LARGE SCALE GENOMIC DNA]</scope>
    <source>
        <strain evidence="7">2</strain>
    </source>
</reference>
<accession>A0A1A8XS34</accession>
<keyword evidence="2" id="KW-0479">Metal-binding</keyword>
<comment type="similarity">
    <text evidence="1">Belongs to the Gfa family.</text>
</comment>
<dbReference type="AlphaFoldDB" id="A0A1A8XS34"/>
<evidence type="ECO:0000313" key="8">
    <source>
        <dbReference type="Proteomes" id="UP000199600"/>
    </source>
</evidence>
<dbReference type="RefSeq" id="WP_186410827.1">
    <property type="nucleotide sequence ID" value="NZ_FLQY01000129.1"/>
</dbReference>
<keyword evidence="4" id="KW-0456">Lyase</keyword>
<evidence type="ECO:0000259" key="6">
    <source>
        <dbReference type="PROSITE" id="PS51891"/>
    </source>
</evidence>
<sequence length="146" mass="15742">MTERTGRCLCGAVSFELAAEPLATRVCWCRDCQHLAANGSVNLLVSADALTISGTLSEYTKTADSGNVVTRQFCPACGAHLFARSSARPQFRVVRAGNLDEPSSIHPDMNIWAESAPNWACLDPTLERVEQQPVPPKPSPASDQQT</sequence>
<keyword evidence="3" id="KW-0862">Zinc</keyword>
<evidence type="ECO:0000313" key="7">
    <source>
        <dbReference type="EMBL" id="SBT07297.1"/>
    </source>
</evidence>
<feature type="region of interest" description="Disordered" evidence="5">
    <location>
        <begin position="127"/>
        <end position="146"/>
    </location>
</feature>
<dbReference type="SUPFAM" id="SSF51316">
    <property type="entry name" value="Mss4-like"/>
    <property type="match status" value="1"/>
</dbReference>
<dbReference type="PANTHER" id="PTHR33337:SF40">
    <property type="entry name" value="CENP-V_GFA DOMAIN-CONTAINING PROTEIN-RELATED"/>
    <property type="match status" value="1"/>
</dbReference>
<dbReference type="GO" id="GO:0046872">
    <property type="term" value="F:metal ion binding"/>
    <property type="evidence" value="ECO:0007669"/>
    <property type="project" value="UniProtKB-KW"/>
</dbReference>
<dbReference type="EMBL" id="FLQY01000129">
    <property type="protein sequence ID" value="SBT07297.1"/>
    <property type="molecule type" value="Genomic_DNA"/>
</dbReference>
<dbReference type="PANTHER" id="PTHR33337">
    <property type="entry name" value="GFA DOMAIN-CONTAINING PROTEIN"/>
    <property type="match status" value="1"/>
</dbReference>
<organism evidence="7 8">
    <name type="scientific">Candidatus Propionivibrio aalborgensis</name>
    <dbReference type="NCBI Taxonomy" id="1860101"/>
    <lineage>
        <taxon>Bacteria</taxon>
        <taxon>Pseudomonadati</taxon>
        <taxon>Pseudomonadota</taxon>
        <taxon>Betaproteobacteria</taxon>
        <taxon>Rhodocyclales</taxon>
        <taxon>Rhodocyclaceae</taxon>
        <taxon>Propionivibrio</taxon>
    </lineage>
</organism>
<evidence type="ECO:0000256" key="4">
    <source>
        <dbReference type="ARBA" id="ARBA00023239"/>
    </source>
</evidence>